<feature type="compositionally biased region" description="Basic and acidic residues" evidence="1">
    <location>
        <begin position="72"/>
        <end position="85"/>
    </location>
</feature>
<feature type="region of interest" description="Disordered" evidence="1">
    <location>
        <begin position="1"/>
        <end position="85"/>
    </location>
</feature>
<accession>A0A484MQJ5</accession>
<dbReference type="Gene3D" id="3.60.10.10">
    <property type="entry name" value="Endonuclease/exonuclease/phosphatase"/>
    <property type="match status" value="1"/>
</dbReference>
<evidence type="ECO:0000313" key="3">
    <source>
        <dbReference type="EMBL" id="VFQ90224.1"/>
    </source>
</evidence>
<gene>
    <name evidence="3" type="ORF">CCAM_LOCUS32000</name>
</gene>
<feature type="domain" description="DUF4283" evidence="2">
    <location>
        <begin position="135"/>
        <end position="215"/>
    </location>
</feature>
<dbReference type="InterPro" id="IPR025558">
    <property type="entry name" value="DUF4283"/>
</dbReference>
<feature type="compositionally biased region" description="Basic residues" evidence="1">
    <location>
        <begin position="1"/>
        <end position="11"/>
    </location>
</feature>
<reference evidence="3 4" key="1">
    <citation type="submission" date="2018-04" db="EMBL/GenBank/DDBJ databases">
        <authorList>
            <person name="Vogel A."/>
        </authorList>
    </citation>
    <scope>NUCLEOTIDE SEQUENCE [LARGE SCALE GENOMIC DNA]</scope>
</reference>
<dbReference type="SUPFAM" id="SSF56219">
    <property type="entry name" value="DNase I-like"/>
    <property type="match status" value="1"/>
</dbReference>
<evidence type="ECO:0000313" key="4">
    <source>
        <dbReference type="Proteomes" id="UP000595140"/>
    </source>
</evidence>
<dbReference type="InterPro" id="IPR036691">
    <property type="entry name" value="Endo/exonu/phosph_ase_sf"/>
</dbReference>
<name>A0A484MQJ5_9ASTE</name>
<dbReference type="Pfam" id="PF14111">
    <property type="entry name" value="DUF4283"/>
    <property type="match status" value="1"/>
</dbReference>
<proteinExistence type="predicted"/>
<dbReference type="PANTHER" id="PTHR33233:SF14">
    <property type="entry name" value="ENDONUCLEASE_EXONUCLEASE_PHOSPHATASE"/>
    <property type="match status" value="1"/>
</dbReference>
<keyword evidence="4" id="KW-1185">Reference proteome</keyword>
<evidence type="ECO:0000256" key="1">
    <source>
        <dbReference type="SAM" id="MobiDB-lite"/>
    </source>
</evidence>
<sequence length="853" mass="98142">MKRGRPRKKKAKAEATEQNSLKQKTEIATPETGESSTGKNDTPLESPSVQKQNLDMDPHVNNQGKGDGISMSDKKESTEGTPSHKEIQEVPIRTFVEVVGAKEDIKSELSFVQTKEINGVKMARMSQEDLMDIANYWEASLICCVLGANPPLKIMDGFLRRIWKEYKIEEISVLREGQFVIQFEKETDRDDVFKRKYYFMDNKPMLVQRWKSGWKVNLEELTDIPIWIRLPDLEPKYWSLTGLSKIGSIVGKPVKRDKATATMSKMGYARIQIEVSIRQQFPENIKFIDVEGRVVSQKIDYEWCPITCEKCKKLGHSETVCRTKEVVHTQGKRTMVWRPKPKAQEKESNEGNENLPLQLEEDKKEDVSEEFQMVDTKKSAKRVIQFEEQFVNGINRRKALWMDLRQLQGSTKKAWVIMGDFNCVLGMDDRMGGNPVGQEEVKDFQECMNWCGLEEMPMEGNYFTLSNRQGQDKRIYSRIDRALCNTDWMIKHNTKLIVKVEGISDHSPLVIIQGNTRTSKSFRYCDMWALDSRFPDTVKKVWLKDRSGRPMYQVCHKLKELKGQLKMLHKNNFGRAFQETDTIREKLHSVQAELKKDPKNEKLIQEEKDLIHKMQVSMKASLLMMNQMYKKSWITEGDLNSKLFFSWLRRRRLQNQVHSIKNKEGKLVEGEGKVAAVLLEFYEALIGSNLEIKNIDKEAMECGGKLDIEQQLGLLKDITEEDVKKCLFSIPNSKSPGPDGYSSGFFKNQWRTVGGLITQAILEFFSNGRMLKQVNATVLTLIPKVEAHSVANDLIIVCKAEERSLKCIMEVLHTFQETTGLSINNGRCRVISSVLFGIMTFWCKLFILPTKGA</sequence>
<dbReference type="OrthoDB" id="1742140at2759"/>
<organism evidence="3 4">
    <name type="scientific">Cuscuta campestris</name>
    <dbReference type="NCBI Taxonomy" id="132261"/>
    <lineage>
        <taxon>Eukaryota</taxon>
        <taxon>Viridiplantae</taxon>
        <taxon>Streptophyta</taxon>
        <taxon>Embryophyta</taxon>
        <taxon>Tracheophyta</taxon>
        <taxon>Spermatophyta</taxon>
        <taxon>Magnoliopsida</taxon>
        <taxon>eudicotyledons</taxon>
        <taxon>Gunneridae</taxon>
        <taxon>Pentapetalae</taxon>
        <taxon>asterids</taxon>
        <taxon>lamiids</taxon>
        <taxon>Solanales</taxon>
        <taxon>Convolvulaceae</taxon>
        <taxon>Cuscuteae</taxon>
        <taxon>Cuscuta</taxon>
        <taxon>Cuscuta subgen. Grammica</taxon>
        <taxon>Cuscuta sect. Cleistogrammica</taxon>
    </lineage>
</organism>
<dbReference type="PANTHER" id="PTHR33233">
    <property type="entry name" value="ENDONUCLEASE/EXONUCLEASE/PHOSPHATASE"/>
    <property type="match status" value="1"/>
</dbReference>
<feature type="compositionally biased region" description="Polar residues" evidence="1">
    <location>
        <begin position="32"/>
        <end position="53"/>
    </location>
</feature>
<protein>
    <recommendedName>
        <fullName evidence="2">DUF4283 domain-containing protein</fullName>
    </recommendedName>
</protein>
<dbReference type="Proteomes" id="UP000595140">
    <property type="component" value="Unassembled WGS sequence"/>
</dbReference>
<dbReference type="AlphaFoldDB" id="A0A484MQJ5"/>
<evidence type="ECO:0000259" key="2">
    <source>
        <dbReference type="Pfam" id="PF14111"/>
    </source>
</evidence>
<dbReference type="EMBL" id="OOIL02004034">
    <property type="protein sequence ID" value="VFQ90224.1"/>
    <property type="molecule type" value="Genomic_DNA"/>
</dbReference>